<dbReference type="EC" id="3.5.2.6" evidence="3"/>
<organism evidence="5 6">
    <name type="scientific">Luteimonas salinisoli</name>
    <dbReference type="NCBI Taxonomy" id="2752307"/>
    <lineage>
        <taxon>Bacteria</taxon>
        <taxon>Pseudomonadati</taxon>
        <taxon>Pseudomonadota</taxon>
        <taxon>Gammaproteobacteria</taxon>
        <taxon>Lysobacterales</taxon>
        <taxon>Lysobacteraceae</taxon>
        <taxon>Luteimonas</taxon>
    </lineage>
</organism>
<dbReference type="PANTHER" id="PTHR35333:SF3">
    <property type="entry name" value="BETA-LACTAMASE-TYPE TRANSPEPTIDASE FOLD CONTAINING PROTEIN"/>
    <property type="match status" value="1"/>
</dbReference>
<comment type="similarity">
    <text evidence="2">Belongs to the class-A beta-lactamase family.</text>
</comment>
<sequence length="361" mass="37556">MLLGALLATALLAGCRTEEVPERGAIDAPPGAPEPVWAAPLETAVREIDGDMPGDFGVYVRRLGEDAGTLDRAGDRRWYLSSTVKVPVAIAVLERVDAGELSLDRELVLAESDFVDGAGDMLAQEPGTGFSIAALLEKSLRDSDSTATDMLIRLLGEDALNRRIAEWSGGGFGPITTILQVRYDAYGALHPGVADLPNTALLRLRNAEAGEPRLAALARELGVPRAALDADDLESVFGAYYETGRNAATLEGFATVLEKLVTGRLLSPASTGLLLDHMRAISTGGARIQAGLPAGVDFAQKTGTQLARACNVGVLDPGRGAEGATLVLACAEDFDDLGQAERAFRALGGALAEVALAAPAG</sequence>
<feature type="domain" description="Beta-lactamase class A catalytic" evidence="4">
    <location>
        <begin position="209"/>
        <end position="317"/>
    </location>
</feature>
<dbReference type="InterPro" id="IPR012338">
    <property type="entry name" value="Beta-lactam/transpept-like"/>
</dbReference>
<dbReference type="PRINTS" id="PR00118">
    <property type="entry name" value="BLACTAMASEA"/>
</dbReference>
<evidence type="ECO:0000313" key="6">
    <source>
        <dbReference type="Proteomes" id="UP000578091"/>
    </source>
</evidence>
<dbReference type="Gene3D" id="3.40.710.10">
    <property type="entry name" value="DD-peptidase/beta-lactamase superfamily"/>
    <property type="match status" value="1"/>
</dbReference>
<evidence type="ECO:0000256" key="3">
    <source>
        <dbReference type="ARBA" id="ARBA00012865"/>
    </source>
</evidence>
<proteinExistence type="inferred from homology"/>
<protein>
    <recommendedName>
        <fullName evidence="3">beta-lactamase</fullName>
        <ecNumber evidence="3">3.5.2.6</ecNumber>
    </recommendedName>
</protein>
<dbReference type="AlphaFoldDB" id="A0A853JA57"/>
<dbReference type="EMBL" id="JACCKA010000030">
    <property type="protein sequence ID" value="NZA25634.1"/>
    <property type="molecule type" value="Genomic_DNA"/>
</dbReference>
<dbReference type="InterPro" id="IPR000871">
    <property type="entry name" value="Beta-lactam_class-A"/>
</dbReference>
<dbReference type="PANTHER" id="PTHR35333">
    <property type="entry name" value="BETA-LACTAMASE"/>
    <property type="match status" value="1"/>
</dbReference>
<comment type="caution">
    <text evidence="5">The sequence shown here is derived from an EMBL/GenBank/DDBJ whole genome shotgun (WGS) entry which is preliminary data.</text>
</comment>
<dbReference type="SUPFAM" id="SSF56601">
    <property type="entry name" value="beta-lactamase/transpeptidase-like"/>
    <property type="match status" value="1"/>
</dbReference>
<dbReference type="GO" id="GO:0030655">
    <property type="term" value="P:beta-lactam antibiotic catabolic process"/>
    <property type="evidence" value="ECO:0007669"/>
    <property type="project" value="InterPro"/>
</dbReference>
<evidence type="ECO:0000259" key="4">
    <source>
        <dbReference type="Pfam" id="PF13354"/>
    </source>
</evidence>
<dbReference type="InterPro" id="IPR045155">
    <property type="entry name" value="Beta-lactam_cat"/>
</dbReference>
<dbReference type="Pfam" id="PF13354">
    <property type="entry name" value="Beta-lactamase2"/>
    <property type="match status" value="2"/>
</dbReference>
<dbReference type="GO" id="GO:0008800">
    <property type="term" value="F:beta-lactamase activity"/>
    <property type="evidence" value="ECO:0007669"/>
    <property type="project" value="UniProtKB-EC"/>
</dbReference>
<accession>A0A853JA57</accession>
<keyword evidence="5" id="KW-0378">Hydrolase</keyword>
<keyword evidence="6" id="KW-1185">Reference proteome</keyword>
<dbReference type="Proteomes" id="UP000578091">
    <property type="component" value="Unassembled WGS sequence"/>
</dbReference>
<gene>
    <name evidence="5" type="ORF">H0E84_04505</name>
</gene>
<evidence type="ECO:0000313" key="5">
    <source>
        <dbReference type="EMBL" id="NZA25634.1"/>
    </source>
</evidence>
<feature type="domain" description="Beta-lactamase class A catalytic" evidence="4">
    <location>
        <begin position="57"/>
        <end position="169"/>
    </location>
</feature>
<evidence type="ECO:0000256" key="2">
    <source>
        <dbReference type="ARBA" id="ARBA00009009"/>
    </source>
</evidence>
<evidence type="ECO:0000256" key="1">
    <source>
        <dbReference type="ARBA" id="ARBA00001526"/>
    </source>
</evidence>
<reference evidence="5 6" key="1">
    <citation type="submission" date="2020-07" db="EMBL/GenBank/DDBJ databases">
        <title>Luteimonas sp. SJ-92.</title>
        <authorList>
            <person name="Huang X.-X."/>
            <person name="Xu L."/>
            <person name="Sun J.-Q."/>
        </authorList>
    </citation>
    <scope>NUCLEOTIDE SEQUENCE [LARGE SCALE GENOMIC DNA]</scope>
    <source>
        <strain evidence="5 6">SJ-92</strain>
    </source>
</reference>
<dbReference type="GO" id="GO:0046677">
    <property type="term" value="P:response to antibiotic"/>
    <property type="evidence" value="ECO:0007669"/>
    <property type="project" value="InterPro"/>
</dbReference>
<comment type="catalytic activity">
    <reaction evidence="1">
        <text>a beta-lactam + H2O = a substituted beta-amino acid</text>
        <dbReference type="Rhea" id="RHEA:20401"/>
        <dbReference type="ChEBI" id="CHEBI:15377"/>
        <dbReference type="ChEBI" id="CHEBI:35627"/>
        <dbReference type="ChEBI" id="CHEBI:140347"/>
        <dbReference type="EC" id="3.5.2.6"/>
    </reaction>
</comment>
<name>A0A853JA57_9GAMM</name>